<gene>
    <name evidence="2" type="ORF">FWILDA_LOCUS2812</name>
</gene>
<feature type="region of interest" description="Disordered" evidence="1">
    <location>
        <begin position="116"/>
        <end position="140"/>
    </location>
</feature>
<reference evidence="2" key="1">
    <citation type="submission" date="2022-08" db="EMBL/GenBank/DDBJ databases">
        <authorList>
            <person name="Kallberg Y."/>
            <person name="Tangrot J."/>
            <person name="Rosling A."/>
        </authorList>
    </citation>
    <scope>NUCLEOTIDE SEQUENCE</scope>
    <source>
        <strain evidence="2">Wild A</strain>
    </source>
</reference>
<proteinExistence type="predicted"/>
<name>A0A9W4WVL1_9GLOM</name>
<organism evidence="2 3">
    <name type="scientific">Funneliformis geosporum</name>
    <dbReference type="NCBI Taxonomy" id="1117311"/>
    <lineage>
        <taxon>Eukaryota</taxon>
        <taxon>Fungi</taxon>
        <taxon>Fungi incertae sedis</taxon>
        <taxon>Mucoromycota</taxon>
        <taxon>Glomeromycotina</taxon>
        <taxon>Glomeromycetes</taxon>
        <taxon>Glomerales</taxon>
        <taxon>Glomeraceae</taxon>
        <taxon>Funneliformis</taxon>
    </lineage>
</organism>
<comment type="caution">
    <text evidence="2">The sequence shown here is derived from an EMBL/GenBank/DDBJ whole genome shotgun (WGS) entry which is preliminary data.</text>
</comment>
<dbReference type="Proteomes" id="UP001153678">
    <property type="component" value="Unassembled WGS sequence"/>
</dbReference>
<evidence type="ECO:0000256" key="1">
    <source>
        <dbReference type="SAM" id="MobiDB-lite"/>
    </source>
</evidence>
<accession>A0A9W4WVL1</accession>
<dbReference type="EMBL" id="CAMKVN010000345">
    <property type="protein sequence ID" value="CAI2166919.1"/>
    <property type="molecule type" value="Genomic_DNA"/>
</dbReference>
<evidence type="ECO:0000313" key="3">
    <source>
        <dbReference type="Proteomes" id="UP001153678"/>
    </source>
</evidence>
<evidence type="ECO:0000313" key="2">
    <source>
        <dbReference type="EMBL" id="CAI2166919.1"/>
    </source>
</evidence>
<sequence>MKFLYALNLSDNAIFKYILSSLLNEYCTCLFFDGDVGGIPGIDCEGSTGDGSPDYASGSDVGESTGSIPGSDDCESRGTVNVVVLSEPSGSAEFPMMVTSQFLSIKFVFYDDGGSNAKQLTSDNPKPLTCSFQKDEAHNN</sequence>
<keyword evidence="3" id="KW-1185">Reference proteome</keyword>
<feature type="region of interest" description="Disordered" evidence="1">
    <location>
        <begin position="43"/>
        <end position="74"/>
    </location>
</feature>
<dbReference type="AlphaFoldDB" id="A0A9W4WVL1"/>
<protein>
    <submittedName>
        <fullName evidence="2">19278_t:CDS:1</fullName>
    </submittedName>
</protein>